<name>A0A0D0QFR2_9RHOB</name>
<comment type="caution">
    <text evidence="2">The sequence shown here is derived from an EMBL/GenBank/DDBJ whole genome shotgun (WGS) entry which is preliminary data.</text>
</comment>
<keyword evidence="1" id="KW-0732">Signal</keyword>
<accession>A0A0D0QFR2</accession>
<dbReference type="EMBL" id="AONG01000008">
    <property type="protein sequence ID" value="KIQ69868.1"/>
    <property type="molecule type" value="Genomic_DNA"/>
</dbReference>
<protein>
    <submittedName>
        <fullName evidence="2">Uncharacterized protein</fullName>
    </submittedName>
</protein>
<dbReference type="RefSeq" id="WP_018301200.1">
    <property type="nucleotide sequence ID" value="NZ_KB902276.1"/>
</dbReference>
<reference evidence="2 3" key="1">
    <citation type="submission" date="2013-01" db="EMBL/GenBank/DDBJ databases">
        <authorList>
            <person name="Fiebig A."/>
            <person name="Goeker M."/>
            <person name="Klenk H.-P.P."/>
        </authorList>
    </citation>
    <scope>NUCLEOTIDE SEQUENCE [LARGE SCALE GENOMIC DNA]</scope>
    <source>
        <strain evidence="2 3">DSM 24838</strain>
    </source>
</reference>
<evidence type="ECO:0000313" key="3">
    <source>
        <dbReference type="Proteomes" id="UP000035100"/>
    </source>
</evidence>
<keyword evidence="3" id="KW-1185">Reference proteome</keyword>
<dbReference type="AlphaFoldDB" id="A0A0D0QFR2"/>
<dbReference type="OrthoDB" id="9779041at2"/>
<gene>
    <name evidence="2" type="ORF">Wenmar_01438</name>
</gene>
<dbReference type="Proteomes" id="UP000035100">
    <property type="component" value="Unassembled WGS sequence"/>
</dbReference>
<feature type="signal peptide" evidence="1">
    <location>
        <begin position="1"/>
        <end position="18"/>
    </location>
</feature>
<proteinExistence type="predicted"/>
<evidence type="ECO:0000313" key="2">
    <source>
        <dbReference type="EMBL" id="KIQ69868.1"/>
    </source>
</evidence>
<evidence type="ECO:0000256" key="1">
    <source>
        <dbReference type="SAM" id="SignalP"/>
    </source>
</evidence>
<feature type="chain" id="PRO_5002219249" evidence="1">
    <location>
        <begin position="19"/>
        <end position="135"/>
    </location>
</feature>
<dbReference type="STRING" id="1123501.Wenmar_01438"/>
<sequence length="135" mass="14712">MRAAALLLLALAGQPVAAQQQICLWDDLQGRLYEPRGQVEGLHLRAFEGGFVDAGTEDGLSWLRLLHHCPSDGYLVVMATDGAIPAVDREYTRLMFEDDGFTMRQIGERLAELGATARMGQGDVGRCACQAMGYP</sequence>
<organism evidence="2 3">
    <name type="scientific">Wenxinia marina DSM 24838</name>
    <dbReference type="NCBI Taxonomy" id="1123501"/>
    <lineage>
        <taxon>Bacteria</taxon>
        <taxon>Pseudomonadati</taxon>
        <taxon>Pseudomonadota</taxon>
        <taxon>Alphaproteobacteria</taxon>
        <taxon>Rhodobacterales</taxon>
        <taxon>Roseobacteraceae</taxon>
        <taxon>Wenxinia</taxon>
    </lineage>
</organism>